<dbReference type="Pfam" id="PF03080">
    <property type="entry name" value="Neprosin"/>
    <property type="match status" value="2"/>
</dbReference>
<sequence>MGSPVITGDLLLKAILLLSFQTSALLSSTEAKRTLSKDEYLSMKRHLKSLNKPAVKSIETDYGNIFDCVDINKQPAFDHPLLKNDTIQMKPGSHPQRKGDKISSSSLHIGLPGDGCPVGTVPIRRVTMEDLMRAPSLSQFGKKYAQNDSQLILSDFSTVTKFHHWATIEPYRGEYYGTQATMNVWQPDVSGDKFSLAQFWLTSGPNNDQLNSIEAGWTVNPIRLKDNKVRLFAYWTADGYQKTGCYNLECPGFVQVNKKVPLGAYFNKVSTFGGVQKEITLLAFLDLKTNNWWLKYGDELVGYWPNKLFTSLSTKAEIVQWGGEVFNPDGLMPPMGSAKSNILHSSHSYLSMKRHLKSLNKPAVKSIETGYGNIFDCVDINKQPAFDHPLLKNDTIQMKPGSHPQRKGTDKISSSSVHNIGLPGDGCPLGTVPIRRVTMEDLMRAPSLSQFGQKYSLNDSRSILSGVNVTNFHHWAAIQANRGEFYGTQATMNVWQPDVSGDKFSLAQFWLTSGPYDQQNSIEAGWTVNPSRYNDNQVHLFAYWTADGYQNTGCYDHDCPGFVQFSNKVPLGAYFNKVSTFGGVQQEITLLTFLDDKTNWWLKYGDEFVGYWPNKLFTSLSTKAENVHWGGQVLNPDGLMPPMGSGRFAEEDFGKACYMKNVMVLTEDRQFADAPKQTALYLDAPKCYSIIDKGTQRNNWRRTFYFGGPGGNCI</sequence>
<dbReference type="InterPro" id="IPR004314">
    <property type="entry name" value="Neprosin"/>
</dbReference>
<evidence type="ECO:0000256" key="2">
    <source>
        <dbReference type="SAM" id="SignalP"/>
    </source>
</evidence>
<feature type="domain" description="Neprosin PEP catalytic" evidence="3">
    <location>
        <begin position="466"/>
        <end position="714"/>
    </location>
</feature>
<dbReference type="PANTHER" id="PTHR31589:SF216">
    <property type="entry name" value="NEPROSIN ACTIVATION PEPTIDE DOMAIN-CONTAINING PROTEIN"/>
    <property type="match status" value="1"/>
</dbReference>
<dbReference type="Proteomes" id="UP000825729">
    <property type="component" value="Unassembled WGS sequence"/>
</dbReference>
<feature type="domain" description="Neprosin PEP catalytic" evidence="3">
    <location>
        <begin position="155"/>
        <end position="428"/>
    </location>
</feature>
<gene>
    <name evidence="4" type="ORF">H6P81_020996</name>
</gene>
<keyword evidence="2" id="KW-0732">Signal</keyword>
<dbReference type="PANTHER" id="PTHR31589">
    <property type="entry name" value="PROTEIN, PUTATIVE (DUF239)-RELATED-RELATED"/>
    <property type="match status" value="1"/>
</dbReference>
<feature type="chain" id="PRO_5043865803" description="Neprosin PEP catalytic domain-containing protein" evidence="2">
    <location>
        <begin position="32"/>
        <end position="714"/>
    </location>
</feature>
<keyword evidence="5" id="KW-1185">Reference proteome</keyword>
<dbReference type="InterPro" id="IPR053168">
    <property type="entry name" value="Glutamic_endopeptidase"/>
</dbReference>
<proteinExistence type="predicted"/>
<comment type="caution">
    <text evidence="4">The sequence shown here is derived from an EMBL/GenBank/DDBJ whole genome shotgun (WGS) entry which is preliminary data.</text>
</comment>
<name>A0AAV7DZ06_ARIFI</name>
<dbReference type="Pfam" id="PF14365">
    <property type="entry name" value="Neprosin_AP"/>
    <property type="match status" value="2"/>
</dbReference>
<accession>A0AAV7DZ06</accession>
<dbReference type="Gene3D" id="3.90.1320.10">
    <property type="entry name" value="Outer-capsid protein sigma 3, large lobe"/>
    <property type="match status" value="2"/>
</dbReference>
<protein>
    <recommendedName>
        <fullName evidence="3">Neprosin PEP catalytic domain-containing protein</fullName>
    </recommendedName>
</protein>
<evidence type="ECO:0000256" key="1">
    <source>
        <dbReference type="SAM" id="MobiDB-lite"/>
    </source>
</evidence>
<dbReference type="EMBL" id="JAINDJ010000008">
    <property type="protein sequence ID" value="KAG9440831.1"/>
    <property type="molecule type" value="Genomic_DNA"/>
</dbReference>
<dbReference type="AlphaFoldDB" id="A0AAV7DZ06"/>
<feature type="signal peptide" evidence="2">
    <location>
        <begin position="1"/>
        <end position="31"/>
    </location>
</feature>
<evidence type="ECO:0000313" key="4">
    <source>
        <dbReference type="EMBL" id="KAG9440831.1"/>
    </source>
</evidence>
<evidence type="ECO:0000313" key="5">
    <source>
        <dbReference type="Proteomes" id="UP000825729"/>
    </source>
</evidence>
<evidence type="ECO:0000259" key="3">
    <source>
        <dbReference type="PROSITE" id="PS52045"/>
    </source>
</evidence>
<feature type="region of interest" description="Disordered" evidence="1">
    <location>
        <begin position="397"/>
        <end position="417"/>
    </location>
</feature>
<reference evidence="4 5" key="1">
    <citation type="submission" date="2021-07" db="EMBL/GenBank/DDBJ databases">
        <title>The Aristolochia fimbriata genome: insights into angiosperm evolution, floral development and chemical biosynthesis.</title>
        <authorList>
            <person name="Jiao Y."/>
        </authorList>
    </citation>
    <scope>NUCLEOTIDE SEQUENCE [LARGE SCALE GENOMIC DNA]</scope>
    <source>
        <strain evidence="4">IBCAS-2021</strain>
        <tissue evidence="4">Leaf</tissue>
    </source>
</reference>
<dbReference type="PROSITE" id="PS52045">
    <property type="entry name" value="NEPROSIN_PEP_CD"/>
    <property type="match status" value="2"/>
</dbReference>
<dbReference type="InterPro" id="IPR025521">
    <property type="entry name" value="Neprosin_propep"/>
</dbReference>
<organism evidence="4 5">
    <name type="scientific">Aristolochia fimbriata</name>
    <name type="common">White veined hardy Dutchman's pipe vine</name>
    <dbReference type="NCBI Taxonomy" id="158543"/>
    <lineage>
        <taxon>Eukaryota</taxon>
        <taxon>Viridiplantae</taxon>
        <taxon>Streptophyta</taxon>
        <taxon>Embryophyta</taxon>
        <taxon>Tracheophyta</taxon>
        <taxon>Spermatophyta</taxon>
        <taxon>Magnoliopsida</taxon>
        <taxon>Magnoliidae</taxon>
        <taxon>Piperales</taxon>
        <taxon>Aristolochiaceae</taxon>
        <taxon>Aristolochia</taxon>
    </lineage>
</organism>